<feature type="transmembrane region" description="Helical" evidence="6">
    <location>
        <begin position="231"/>
        <end position="252"/>
    </location>
</feature>
<proteinExistence type="predicted"/>
<feature type="transmembrane region" description="Helical" evidence="6">
    <location>
        <begin position="157"/>
        <end position="177"/>
    </location>
</feature>
<dbReference type="PROSITE" id="PS50850">
    <property type="entry name" value="MFS"/>
    <property type="match status" value="1"/>
</dbReference>
<dbReference type="Pfam" id="PF07690">
    <property type="entry name" value="MFS_1"/>
    <property type="match status" value="1"/>
</dbReference>
<dbReference type="Gene3D" id="1.20.1250.20">
    <property type="entry name" value="MFS general substrate transporter like domains"/>
    <property type="match status" value="1"/>
</dbReference>
<gene>
    <name evidence="8" type="ORF">GWK48_07275</name>
</gene>
<comment type="subcellular location">
    <subcellularLocation>
        <location evidence="1">Cell membrane</location>
        <topology evidence="1">Multi-pass membrane protein</topology>
    </subcellularLocation>
</comment>
<dbReference type="AlphaFoldDB" id="A0A6N0NU20"/>
<evidence type="ECO:0000256" key="2">
    <source>
        <dbReference type="ARBA" id="ARBA00022475"/>
    </source>
</evidence>
<dbReference type="EMBL" id="CP049074">
    <property type="protein sequence ID" value="QKR00202.1"/>
    <property type="molecule type" value="Genomic_DNA"/>
</dbReference>
<evidence type="ECO:0000313" key="8">
    <source>
        <dbReference type="EMBL" id="QKR00202.1"/>
    </source>
</evidence>
<evidence type="ECO:0000256" key="6">
    <source>
        <dbReference type="SAM" id="Phobius"/>
    </source>
</evidence>
<evidence type="ECO:0000313" key="9">
    <source>
        <dbReference type="Proteomes" id="UP000509301"/>
    </source>
</evidence>
<accession>A0A6N0NU20</accession>
<dbReference type="SUPFAM" id="SSF103473">
    <property type="entry name" value="MFS general substrate transporter"/>
    <property type="match status" value="1"/>
</dbReference>
<dbReference type="InterPro" id="IPR011701">
    <property type="entry name" value="MFS"/>
</dbReference>
<feature type="transmembrane region" description="Helical" evidence="6">
    <location>
        <begin position="198"/>
        <end position="225"/>
    </location>
</feature>
<evidence type="ECO:0000256" key="4">
    <source>
        <dbReference type="ARBA" id="ARBA00022989"/>
    </source>
</evidence>
<sequence length="389" mass="43828">MLKNFYRFWMARNMIRLSSLMFSVYFMWEIVEKFHSILDVSLIPTFSLLGYFLVIFPEGYVLDKVNRTLILFFSNFLVLMSYFVLFMIYNLQVIYFVDLLSSIFSLMSSDAFFAYVKDAVEPSLLTNAISKVTMGRAISEIFGGILGGVFAGYFPGYFIYAILTFSLLGTILSIPQYDTRVRSSKYGYKDVIRVIKPVSLFLILLTAFNGLFVSIDALGSGFFYYYLHSTAIYYTIFILGFSLGSLIGGIIASKIGKSLENPTMIVVLLILVSLSFFWITIFQDPMIEPFFTASMGVEVSLADIPLSALLIRVIPNEILGKFNSLTNILTTGASPLMAVVFGTLSTFLKVTNIFIITGFVMLILSILSYSLFKKALLLKEEDVKKTLDN</sequence>
<evidence type="ECO:0000256" key="3">
    <source>
        <dbReference type="ARBA" id="ARBA00022692"/>
    </source>
</evidence>
<dbReference type="PANTHER" id="PTHR23513:SF6">
    <property type="entry name" value="MAJOR FACILITATOR SUPERFAMILY ASSOCIATED DOMAIN-CONTAINING PROTEIN"/>
    <property type="match status" value="1"/>
</dbReference>
<keyword evidence="4 6" id="KW-1133">Transmembrane helix</keyword>
<feature type="transmembrane region" description="Helical" evidence="6">
    <location>
        <begin position="353"/>
        <end position="372"/>
    </location>
</feature>
<reference evidence="8 9" key="1">
    <citation type="submission" date="2020-02" db="EMBL/GenBank/DDBJ databases">
        <title>Comparative genome analysis reveals the metabolism and evolution of the thermophilic archaeal genus Metallosphaera.</title>
        <authorList>
            <person name="Jiang C."/>
        </authorList>
    </citation>
    <scope>NUCLEOTIDE SEQUENCE [LARGE SCALE GENOMIC DNA]</scope>
    <source>
        <strain evidence="8 9">Ric-A</strain>
    </source>
</reference>
<feature type="transmembrane region" description="Helical" evidence="6">
    <location>
        <begin position="9"/>
        <end position="28"/>
    </location>
</feature>
<feature type="transmembrane region" description="Helical" evidence="6">
    <location>
        <begin position="68"/>
        <end position="89"/>
    </location>
</feature>
<dbReference type="InterPro" id="IPR020846">
    <property type="entry name" value="MFS_dom"/>
</dbReference>
<organism evidence="8 9">
    <name type="scientific">Metallosphaera tengchongensis</name>
    <dbReference type="NCBI Taxonomy" id="1532350"/>
    <lineage>
        <taxon>Archaea</taxon>
        <taxon>Thermoproteota</taxon>
        <taxon>Thermoprotei</taxon>
        <taxon>Sulfolobales</taxon>
        <taxon>Sulfolobaceae</taxon>
        <taxon>Metallosphaera</taxon>
    </lineage>
</organism>
<evidence type="ECO:0000256" key="1">
    <source>
        <dbReference type="ARBA" id="ARBA00004651"/>
    </source>
</evidence>
<dbReference type="GO" id="GO:0005886">
    <property type="term" value="C:plasma membrane"/>
    <property type="evidence" value="ECO:0007669"/>
    <property type="project" value="UniProtKB-SubCell"/>
</dbReference>
<dbReference type="InterPro" id="IPR036259">
    <property type="entry name" value="MFS_trans_sf"/>
</dbReference>
<feature type="domain" description="Major facilitator superfamily (MFS) profile" evidence="7">
    <location>
        <begin position="192"/>
        <end position="389"/>
    </location>
</feature>
<name>A0A6N0NU20_9CREN</name>
<evidence type="ECO:0000259" key="7">
    <source>
        <dbReference type="PROSITE" id="PS50850"/>
    </source>
</evidence>
<dbReference type="CDD" id="cd06173">
    <property type="entry name" value="MFS_MefA_like"/>
    <property type="match status" value="1"/>
</dbReference>
<dbReference type="RefSeq" id="WP_174630956.1">
    <property type="nucleotide sequence ID" value="NZ_CP049074.1"/>
</dbReference>
<keyword evidence="5 6" id="KW-0472">Membrane</keyword>
<dbReference type="GO" id="GO:0022857">
    <property type="term" value="F:transmembrane transporter activity"/>
    <property type="evidence" value="ECO:0007669"/>
    <property type="project" value="InterPro"/>
</dbReference>
<evidence type="ECO:0000256" key="5">
    <source>
        <dbReference type="ARBA" id="ARBA00023136"/>
    </source>
</evidence>
<keyword evidence="2" id="KW-1003">Cell membrane</keyword>
<dbReference type="Proteomes" id="UP000509301">
    <property type="component" value="Chromosome"/>
</dbReference>
<feature type="transmembrane region" description="Helical" evidence="6">
    <location>
        <begin position="128"/>
        <end position="151"/>
    </location>
</feature>
<keyword evidence="3 6" id="KW-0812">Transmembrane</keyword>
<dbReference type="GeneID" id="55641738"/>
<dbReference type="KEGG" id="mten:GWK48_07275"/>
<keyword evidence="9" id="KW-1185">Reference proteome</keyword>
<feature type="transmembrane region" description="Helical" evidence="6">
    <location>
        <begin position="264"/>
        <end position="283"/>
    </location>
</feature>
<feature type="transmembrane region" description="Helical" evidence="6">
    <location>
        <begin position="34"/>
        <end position="56"/>
    </location>
</feature>
<protein>
    <submittedName>
        <fullName evidence="8">MFS transporter</fullName>
    </submittedName>
</protein>
<dbReference type="PANTHER" id="PTHR23513">
    <property type="entry name" value="INTEGRAL MEMBRANE EFFLUX PROTEIN-RELATED"/>
    <property type="match status" value="1"/>
</dbReference>
<feature type="transmembrane region" description="Helical" evidence="6">
    <location>
        <begin position="95"/>
        <end position="116"/>
    </location>
</feature>